<protein>
    <submittedName>
        <fullName evidence="2">Uncharacterized protein</fullName>
    </submittedName>
</protein>
<gene>
    <name evidence="2" type="ORF">HMPREF1536_05241</name>
</gene>
<dbReference type="NCBIfam" id="NF041635">
    <property type="entry name" value="STM3941_fam"/>
    <property type="match status" value="1"/>
</dbReference>
<dbReference type="InterPro" id="IPR048136">
    <property type="entry name" value="STM3941-like"/>
</dbReference>
<reference evidence="2 3" key="1">
    <citation type="submission" date="2013-04" db="EMBL/GenBank/DDBJ databases">
        <title>The Genome Sequence of Parabacteroides gordonii DSM 23371.</title>
        <authorList>
            <consortium name="The Broad Institute Genomics Platform"/>
            <person name="Earl A."/>
            <person name="Ward D."/>
            <person name="Feldgarden M."/>
            <person name="Gevers D."/>
            <person name="Martens E."/>
            <person name="Sakamoto M."/>
            <person name="Benno Y."/>
            <person name="Suzuki N."/>
            <person name="Matsunaga N."/>
            <person name="Koshihara K."/>
            <person name="Seki M."/>
            <person name="Komiya H."/>
            <person name="Walker B."/>
            <person name="Young S."/>
            <person name="Zeng Q."/>
            <person name="Gargeya S."/>
            <person name="Fitzgerald M."/>
            <person name="Haas B."/>
            <person name="Abouelleil A."/>
            <person name="Allen A.W."/>
            <person name="Alvarado L."/>
            <person name="Arachchi H.M."/>
            <person name="Berlin A.M."/>
            <person name="Chapman S.B."/>
            <person name="Gainer-Dewar J."/>
            <person name="Goldberg J."/>
            <person name="Griggs A."/>
            <person name="Gujja S."/>
            <person name="Hansen M."/>
            <person name="Howarth C."/>
            <person name="Imamovic A."/>
            <person name="Ireland A."/>
            <person name="Larimer J."/>
            <person name="McCowan C."/>
            <person name="Murphy C."/>
            <person name="Pearson M."/>
            <person name="Poon T.W."/>
            <person name="Priest M."/>
            <person name="Roberts A."/>
            <person name="Saif S."/>
            <person name="Shea T."/>
            <person name="Sisk P."/>
            <person name="Sykes S."/>
            <person name="Wortman J."/>
            <person name="Nusbaum C."/>
            <person name="Birren B."/>
        </authorList>
    </citation>
    <scope>NUCLEOTIDE SEQUENCE [LARGE SCALE GENOMIC DNA]</scope>
    <source>
        <strain evidence="2 3">MS-1</strain>
    </source>
</reference>
<dbReference type="RefSeq" id="WP_028727402.1">
    <property type="nucleotide sequence ID" value="NZ_AUAE01000014.1"/>
</dbReference>
<dbReference type="Proteomes" id="UP000033035">
    <property type="component" value="Unassembled WGS sequence"/>
</dbReference>
<organism evidence="2 3">
    <name type="scientific">Parabacteroides gordonii MS-1 = DSM 23371</name>
    <dbReference type="NCBI Taxonomy" id="1203610"/>
    <lineage>
        <taxon>Bacteria</taxon>
        <taxon>Pseudomonadati</taxon>
        <taxon>Bacteroidota</taxon>
        <taxon>Bacteroidia</taxon>
        <taxon>Bacteroidales</taxon>
        <taxon>Tannerellaceae</taxon>
        <taxon>Parabacteroides</taxon>
    </lineage>
</organism>
<comment type="caution">
    <text evidence="2">The sequence shown here is derived from an EMBL/GenBank/DDBJ whole genome shotgun (WGS) entry which is preliminary data.</text>
</comment>
<evidence type="ECO:0000256" key="1">
    <source>
        <dbReference type="SAM" id="Phobius"/>
    </source>
</evidence>
<accession>A0A0F5IKX1</accession>
<keyword evidence="1" id="KW-0812">Transmembrane</keyword>
<keyword evidence="1" id="KW-0472">Membrane</keyword>
<name>A0A0F5IKX1_9BACT</name>
<dbReference type="PATRIC" id="fig|1203610.3.peg.5357"/>
<dbReference type="AlphaFoldDB" id="A0A0F5IKX1"/>
<dbReference type="HOGENOM" id="CLU_1459992_0_0_10"/>
<evidence type="ECO:0000313" key="2">
    <source>
        <dbReference type="EMBL" id="KKB46010.1"/>
    </source>
</evidence>
<sequence length="185" mass="21297">MSTPYVTTFKLSRKKQRGLFLTTLCSALIGIGSLAISHELKLGEGRFLLLLIGFFSLLTTVFCCISYYYLTREKFTAIYISEEGVNDISTGNRIGTILWKDVVSLKVMDDISNLKRKYIVLKVKNPNEYIDREPTRSKKRSMELRLQYYGSPICISNRALDCTFEELKQAVFEKYNLYKASHKEA</sequence>
<evidence type="ECO:0000313" key="3">
    <source>
        <dbReference type="Proteomes" id="UP000033035"/>
    </source>
</evidence>
<proteinExistence type="predicted"/>
<dbReference type="EMBL" id="AQHW01000030">
    <property type="protein sequence ID" value="KKB46010.1"/>
    <property type="molecule type" value="Genomic_DNA"/>
</dbReference>
<dbReference type="STRING" id="1203610.HMPREF1536_05241"/>
<feature type="transmembrane region" description="Helical" evidence="1">
    <location>
        <begin position="47"/>
        <end position="70"/>
    </location>
</feature>
<keyword evidence="3" id="KW-1185">Reference proteome</keyword>
<keyword evidence="1" id="KW-1133">Transmembrane helix</keyword>